<accession>A0A8H7DA93</accession>
<feature type="transmembrane region" description="Helical" evidence="2">
    <location>
        <begin position="6"/>
        <end position="35"/>
    </location>
</feature>
<protein>
    <submittedName>
        <fullName evidence="3">Uncharacterized protein</fullName>
    </submittedName>
</protein>
<dbReference type="AlphaFoldDB" id="A0A8H7DA93"/>
<evidence type="ECO:0000313" key="3">
    <source>
        <dbReference type="EMBL" id="KAF7367060.1"/>
    </source>
</evidence>
<sequence length="335" mass="36591">MSAKLLAVNLAALTCSSLFYGMFVVLFSTSMYLLVGRYIANRSTRNSSQAPIFRSTVFIAAICLFCSVTAHWITTVYRAFLAFVYFEHGDAALQFYVDAAQVTELLQEGFLMVSILIGDSLIIHRLWVVWEHRAAIIVFPTCSLAALTICSAVSMYTTSRTGSGTDIFSNPWLTSTCILTLVTNVYSTVLITLKIWNITCVARPIGGSNLRGFLVIVVESAALYASWAIFFAVTYQTRSLVQFVVIQGAPEVVGIVNALIHTRVGLGWAIEAQSPPVSSMAFAKIGPTPHTTESSETSVRPSLGEFSEKQSLDMEQASQRSEEGETLEAEEQAGK</sequence>
<feature type="transmembrane region" description="Helical" evidence="2">
    <location>
        <begin position="105"/>
        <end position="123"/>
    </location>
</feature>
<feature type="compositionally biased region" description="Acidic residues" evidence="1">
    <location>
        <begin position="324"/>
        <end position="335"/>
    </location>
</feature>
<feature type="transmembrane region" description="Helical" evidence="2">
    <location>
        <begin position="135"/>
        <end position="157"/>
    </location>
</feature>
<evidence type="ECO:0000256" key="1">
    <source>
        <dbReference type="SAM" id="MobiDB-lite"/>
    </source>
</evidence>
<keyword evidence="2" id="KW-1133">Transmembrane helix</keyword>
<keyword evidence="4" id="KW-1185">Reference proteome</keyword>
<dbReference type="Proteomes" id="UP000623467">
    <property type="component" value="Unassembled WGS sequence"/>
</dbReference>
<feature type="transmembrane region" description="Helical" evidence="2">
    <location>
        <begin position="172"/>
        <end position="193"/>
    </location>
</feature>
<evidence type="ECO:0000313" key="4">
    <source>
        <dbReference type="Proteomes" id="UP000623467"/>
    </source>
</evidence>
<proteinExistence type="predicted"/>
<feature type="transmembrane region" description="Helical" evidence="2">
    <location>
        <begin position="213"/>
        <end position="235"/>
    </location>
</feature>
<feature type="region of interest" description="Disordered" evidence="1">
    <location>
        <begin position="281"/>
        <end position="335"/>
    </location>
</feature>
<reference evidence="3" key="1">
    <citation type="submission" date="2020-05" db="EMBL/GenBank/DDBJ databases">
        <title>Mycena genomes resolve the evolution of fungal bioluminescence.</title>
        <authorList>
            <person name="Tsai I.J."/>
        </authorList>
    </citation>
    <scope>NUCLEOTIDE SEQUENCE</scope>
    <source>
        <strain evidence="3">160909Yilan</strain>
    </source>
</reference>
<name>A0A8H7DA93_9AGAR</name>
<evidence type="ECO:0000256" key="2">
    <source>
        <dbReference type="SAM" id="Phobius"/>
    </source>
</evidence>
<keyword evidence="2" id="KW-0812">Transmembrane</keyword>
<organism evidence="3 4">
    <name type="scientific">Mycena sanguinolenta</name>
    <dbReference type="NCBI Taxonomy" id="230812"/>
    <lineage>
        <taxon>Eukaryota</taxon>
        <taxon>Fungi</taxon>
        <taxon>Dikarya</taxon>
        <taxon>Basidiomycota</taxon>
        <taxon>Agaricomycotina</taxon>
        <taxon>Agaricomycetes</taxon>
        <taxon>Agaricomycetidae</taxon>
        <taxon>Agaricales</taxon>
        <taxon>Marasmiineae</taxon>
        <taxon>Mycenaceae</taxon>
        <taxon>Mycena</taxon>
    </lineage>
</organism>
<dbReference type="EMBL" id="JACAZH010000006">
    <property type="protein sequence ID" value="KAF7367060.1"/>
    <property type="molecule type" value="Genomic_DNA"/>
</dbReference>
<feature type="transmembrane region" description="Helical" evidence="2">
    <location>
        <begin position="56"/>
        <end position="85"/>
    </location>
</feature>
<keyword evidence="2" id="KW-0472">Membrane</keyword>
<dbReference type="OrthoDB" id="3250682at2759"/>
<gene>
    <name evidence="3" type="ORF">MSAN_00965400</name>
</gene>
<comment type="caution">
    <text evidence="3">The sequence shown here is derived from an EMBL/GenBank/DDBJ whole genome shotgun (WGS) entry which is preliminary data.</text>
</comment>